<dbReference type="AlphaFoldDB" id="A0A060X3U6"/>
<name>A0A060X3U6_ONCMY</name>
<dbReference type="PANTHER" id="PTHR11675:SF28">
    <property type="entry name" value="POLYPEPTIDE N-ACETYLGALACTOSAMINYLTRANSFERASE 9"/>
    <property type="match status" value="1"/>
</dbReference>
<dbReference type="Gene3D" id="1.10.8.460">
    <property type="entry name" value="ppGaNTase-T1 linker domain-like"/>
    <property type="match status" value="1"/>
</dbReference>
<reference evidence="2" key="1">
    <citation type="journal article" date="2014" name="Nat. Commun.">
        <title>The rainbow trout genome provides novel insights into evolution after whole-genome duplication in vertebrates.</title>
        <authorList>
            <person name="Berthelot C."/>
            <person name="Brunet F."/>
            <person name="Chalopin D."/>
            <person name="Juanchich A."/>
            <person name="Bernard M."/>
            <person name="Noel B."/>
            <person name="Bento P."/>
            <person name="Da Silva C."/>
            <person name="Labadie K."/>
            <person name="Alberti A."/>
            <person name="Aury J.M."/>
            <person name="Louis A."/>
            <person name="Dehais P."/>
            <person name="Bardou P."/>
            <person name="Montfort J."/>
            <person name="Klopp C."/>
            <person name="Cabau C."/>
            <person name="Gaspin C."/>
            <person name="Thorgaard G.H."/>
            <person name="Boussaha M."/>
            <person name="Quillet E."/>
            <person name="Guyomard R."/>
            <person name="Galiana D."/>
            <person name="Bobe J."/>
            <person name="Volff J.N."/>
            <person name="Genet C."/>
            <person name="Wincker P."/>
            <person name="Jaillon O."/>
            <person name="Roest Crollius H."/>
            <person name="Guiguen Y."/>
        </authorList>
    </citation>
    <scope>NUCLEOTIDE SEQUENCE [LARGE SCALE GENOMIC DNA]</scope>
</reference>
<dbReference type="GO" id="GO:0005794">
    <property type="term" value="C:Golgi apparatus"/>
    <property type="evidence" value="ECO:0007669"/>
    <property type="project" value="TreeGrafter"/>
</dbReference>
<dbReference type="PaxDb" id="8022-A0A060X3U6"/>
<reference evidence="2" key="2">
    <citation type="submission" date="2014-03" db="EMBL/GenBank/DDBJ databases">
        <authorList>
            <person name="Genoscope - CEA"/>
        </authorList>
    </citation>
    <scope>NUCLEOTIDE SEQUENCE</scope>
</reference>
<dbReference type="GO" id="GO:0006493">
    <property type="term" value="P:protein O-linked glycosylation"/>
    <property type="evidence" value="ECO:0007669"/>
    <property type="project" value="TreeGrafter"/>
</dbReference>
<evidence type="ECO:0000313" key="3">
    <source>
        <dbReference type="Proteomes" id="UP000193380"/>
    </source>
</evidence>
<protein>
    <submittedName>
        <fullName evidence="2">Uncharacterized protein</fullName>
    </submittedName>
</protein>
<dbReference type="STRING" id="8022.A0A060X3U6"/>
<dbReference type="Proteomes" id="UP000193380">
    <property type="component" value="Unassembled WGS sequence"/>
</dbReference>
<dbReference type="PANTHER" id="PTHR11675">
    <property type="entry name" value="N-ACETYLGALACTOSAMINYLTRANSFERASE"/>
    <property type="match status" value="1"/>
</dbReference>
<keyword evidence="1" id="KW-1015">Disulfide bond</keyword>
<proteinExistence type="predicted"/>
<gene>
    <name evidence="2" type="ORF">GSONMT00051673001</name>
</gene>
<dbReference type="GO" id="GO:0004653">
    <property type="term" value="F:polypeptide N-acetylgalactosaminyltransferase activity"/>
    <property type="evidence" value="ECO:0007669"/>
    <property type="project" value="TreeGrafter"/>
</dbReference>
<evidence type="ECO:0000256" key="1">
    <source>
        <dbReference type="ARBA" id="ARBA00023157"/>
    </source>
</evidence>
<sequence>MDEYKSHVYMAWNIPMNNPGVDYGDVSERVALRKRLQCRSFRWYLENVYPEMRIYNNTITYGEVRHSLFTIHYQRKRYKNKACLSGIPILYVVEYRITFSLSMTQ</sequence>
<organism evidence="2 3">
    <name type="scientific">Oncorhynchus mykiss</name>
    <name type="common">Rainbow trout</name>
    <name type="synonym">Salmo gairdneri</name>
    <dbReference type="NCBI Taxonomy" id="8022"/>
    <lineage>
        <taxon>Eukaryota</taxon>
        <taxon>Metazoa</taxon>
        <taxon>Chordata</taxon>
        <taxon>Craniata</taxon>
        <taxon>Vertebrata</taxon>
        <taxon>Euteleostomi</taxon>
        <taxon>Actinopterygii</taxon>
        <taxon>Neopterygii</taxon>
        <taxon>Teleostei</taxon>
        <taxon>Protacanthopterygii</taxon>
        <taxon>Salmoniformes</taxon>
        <taxon>Salmonidae</taxon>
        <taxon>Salmoninae</taxon>
        <taxon>Oncorhynchus</taxon>
    </lineage>
</organism>
<dbReference type="EMBL" id="FR904938">
    <property type="protein sequence ID" value="CDQ73927.1"/>
    <property type="molecule type" value="Genomic_DNA"/>
</dbReference>
<accession>A0A060X3U6</accession>
<evidence type="ECO:0000313" key="2">
    <source>
        <dbReference type="EMBL" id="CDQ73927.1"/>
    </source>
</evidence>